<dbReference type="AlphaFoldDB" id="A0A2C5Y9L1"/>
<dbReference type="OrthoDB" id="6770063at2759"/>
<comment type="caution">
    <text evidence="10">The sequence shown here is derived from an EMBL/GenBank/DDBJ whole genome shotgun (WGS) entry which is preliminary data.</text>
</comment>
<gene>
    <name evidence="10" type="ORF">CDD81_5151</name>
</gene>
<dbReference type="Gene3D" id="1.20.1250.20">
    <property type="entry name" value="MFS general substrate transporter like domains"/>
    <property type="match status" value="1"/>
</dbReference>
<evidence type="ECO:0000256" key="2">
    <source>
        <dbReference type="ARBA" id="ARBA00008335"/>
    </source>
</evidence>
<dbReference type="PANTHER" id="PTHR23501:SF84">
    <property type="entry name" value="VACUOLAR MEMBRANE AMINO ACID UPTAKE TRANSPORTER FNX2"/>
    <property type="match status" value="1"/>
</dbReference>
<evidence type="ECO:0000256" key="4">
    <source>
        <dbReference type="ARBA" id="ARBA00022692"/>
    </source>
</evidence>
<feature type="transmembrane region" description="Helical" evidence="8">
    <location>
        <begin position="113"/>
        <end position="135"/>
    </location>
</feature>
<keyword evidence="6 8" id="KW-0472">Membrane</keyword>
<dbReference type="FunFam" id="1.20.1720.10:FF:000013">
    <property type="entry name" value="Related to multidrug resistance proteins"/>
    <property type="match status" value="1"/>
</dbReference>
<keyword evidence="11" id="KW-1185">Reference proteome</keyword>
<keyword evidence="4 8" id="KW-0812">Transmembrane</keyword>
<feature type="transmembrane region" description="Helical" evidence="8">
    <location>
        <begin position="240"/>
        <end position="257"/>
    </location>
</feature>
<dbReference type="Pfam" id="PF07690">
    <property type="entry name" value="MFS_1"/>
    <property type="match status" value="1"/>
</dbReference>
<dbReference type="CDD" id="cd17502">
    <property type="entry name" value="MFS_Azr1_MDR_like"/>
    <property type="match status" value="1"/>
</dbReference>
<evidence type="ECO:0000256" key="3">
    <source>
        <dbReference type="ARBA" id="ARBA00022448"/>
    </source>
</evidence>
<feature type="domain" description="Major facilitator superfamily (MFS) profile" evidence="9">
    <location>
        <begin position="48"/>
        <end position="535"/>
    </location>
</feature>
<evidence type="ECO:0000313" key="10">
    <source>
        <dbReference type="EMBL" id="PHH63932.1"/>
    </source>
</evidence>
<feature type="compositionally biased region" description="Polar residues" evidence="7">
    <location>
        <begin position="12"/>
        <end position="34"/>
    </location>
</feature>
<evidence type="ECO:0000256" key="6">
    <source>
        <dbReference type="ARBA" id="ARBA00023136"/>
    </source>
</evidence>
<dbReference type="GO" id="GO:0012505">
    <property type="term" value="C:endomembrane system"/>
    <property type="evidence" value="ECO:0007669"/>
    <property type="project" value="UniProtKB-SubCell"/>
</dbReference>
<feature type="transmembrane region" description="Helical" evidence="8">
    <location>
        <begin position="403"/>
        <end position="425"/>
    </location>
</feature>
<dbReference type="InterPro" id="IPR036259">
    <property type="entry name" value="MFS_trans_sf"/>
</dbReference>
<dbReference type="PROSITE" id="PS50850">
    <property type="entry name" value="MFS"/>
    <property type="match status" value="1"/>
</dbReference>
<feature type="transmembrane region" description="Helical" evidence="8">
    <location>
        <begin position="344"/>
        <end position="364"/>
    </location>
</feature>
<comment type="subcellular location">
    <subcellularLocation>
        <location evidence="1">Endomembrane system</location>
        <topology evidence="1">Multi-pass membrane protein</topology>
    </subcellularLocation>
</comment>
<dbReference type="SUPFAM" id="SSF103473">
    <property type="entry name" value="MFS general substrate transporter"/>
    <property type="match status" value="2"/>
</dbReference>
<comment type="similarity">
    <text evidence="2">Belongs to the major facilitator superfamily.</text>
</comment>
<dbReference type="InterPro" id="IPR011701">
    <property type="entry name" value="MFS"/>
</dbReference>
<dbReference type="Proteomes" id="UP000226192">
    <property type="component" value="Unassembled WGS sequence"/>
</dbReference>
<feature type="transmembrane region" description="Helical" evidence="8">
    <location>
        <begin position="269"/>
        <end position="287"/>
    </location>
</feature>
<feature type="transmembrane region" description="Helical" evidence="8">
    <location>
        <begin position="47"/>
        <end position="71"/>
    </location>
</feature>
<evidence type="ECO:0000256" key="5">
    <source>
        <dbReference type="ARBA" id="ARBA00022989"/>
    </source>
</evidence>
<proteinExistence type="inferred from homology"/>
<evidence type="ECO:0000256" key="8">
    <source>
        <dbReference type="SAM" id="Phobius"/>
    </source>
</evidence>
<name>A0A2C5Y9L1_9HYPO</name>
<dbReference type="GO" id="GO:0000329">
    <property type="term" value="C:fungal-type vacuole membrane"/>
    <property type="evidence" value="ECO:0007669"/>
    <property type="project" value="TreeGrafter"/>
</dbReference>
<dbReference type="STRING" id="1399860.A0A2C5Y9L1"/>
<feature type="region of interest" description="Disordered" evidence="7">
    <location>
        <begin position="1"/>
        <end position="34"/>
    </location>
</feature>
<reference evidence="10 11" key="1">
    <citation type="submission" date="2017-06" db="EMBL/GenBank/DDBJ databases">
        <title>Ant-infecting Ophiocordyceps genomes reveal a high diversity of potential behavioral manipulation genes and a possible major role for enterotoxins.</title>
        <authorList>
            <person name="De Bekker C."/>
            <person name="Evans H.C."/>
            <person name="Brachmann A."/>
            <person name="Hughes D.P."/>
        </authorList>
    </citation>
    <scope>NUCLEOTIDE SEQUENCE [LARGE SCALE GENOMIC DNA]</scope>
    <source>
        <strain evidence="10 11">Map64</strain>
    </source>
</reference>
<evidence type="ECO:0000259" key="9">
    <source>
        <dbReference type="PROSITE" id="PS50850"/>
    </source>
</evidence>
<feature type="transmembrane region" description="Helical" evidence="8">
    <location>
        <begin position="141"/>
        <end position="159"/>
    </location>
</feature>
<sequence>MSSRQDAAAQTVPASHETSPLLANQNGPDASSAHQGVIPSMAHKMHLFVPAVGLGIYLVAIDQLLTVAAYAKIGNELNALNNMSWIATSYFLTLTSFQPLYGKLSDIFGRKECLLFAYAVFGIGCLGCGLAQSMVQLCVSRAFAGIGGGGMSAVVSILLSDMVPLRERGVWQGYINIIYAAGSSTGAPLGGILADSIGWRWSFLAQAPMCGVAWISVYYVLDVPSPTKSHWMTKMRQIDFVGALVLIVAVTALLLGLDCGSNLGWSHPITIASVCTAPFLFALFVLIEVRVASHPFAPGHIIFDRGLFACYLANFFSVASTFGALFFLPLYLQAVEGKSATTSGALLVPSMVASVIASVGSGWIIKKTGRFYAITLLSYAVQTTSISCMIASLWVRFVGGEVASLAFMSGGAGAGLTITLIGLLANASTDDTAVVVACSYLFRSLGSSIGISVSSAAMQQVLRTQLASRLHNGDAARSVEKRVRQNIDFIRLLPRHIADIVRDSYQLATIGAFVPSLAFSLIALLVAFWIREKPLNRS</sequence>
<organism evidence="10 11">
    <name type="scientific">Ophiocordyceps australis</name>
    <dbReference type="NCBI Taxonomy" id="1399860"/>
    <lineage>
        <taxon>Eukaryota</taxon>
        <taxon>Fungi</taxon>
        <taxon>Dikarya</taxon>
        <taxon>Ascomycota</taxon>
        <taxon>Pezizomycotina</taxon>
        <taxon>Sordariomycetes</taxon>
        <taxon>Hypocreomycetidae</taxon>
        <taxon>Hypocreales</taxon>
        <taxon>Ophiocordycipitaceae</taxon>
        <taxon>Ophiocordyceps</taxon>
    </lineage>
</organism>
<dbReference type="Gene3D" id="1.20.1720.10">
    <property type="entry name" value="Multidrug resistance protein D"/>
    <property type="match status" value="1"/>
</dbReference>
<feature type="transmembrane region" description="Helical" evidence="8">
    <location>
        <begin position="199"/>
        <end position="220"/>
    </location>
</feature>
<feature type="transmembrane region" description="Helical" evidence="8">
    <location>
        <begin position="83"/>
        <end position="101"/>
    </location>
</feature>
<dbReference type="GO" id="GO:0015174">
    <property type="term" value="F:basic amino acid transmembrane transporter activity"/>
    <property type="evidence" value="ECO:0007669"/>
    <property type="project" value="TreeGrafter"/>
</dbReference>
<dbReference type="GO" id="GO:0046943">
    <property type="term" value="F:carboxylic acid transmembrane transporter activity"/>
    <property type="evidence" value="ECO:0007669"/>
    <property type="project" value="UniProtKB-ARBA"/>
</dbReference>
<accession>A0A2C5Y9L1</accession>
<evidence type="ECO:0000256" key="1">
    <source>
        <dbReference type="ARBA" id="ARBA00004127"/>
    </source>
</evidence>
<evidence type="ECO:0000313" key="11">
    <source>
        <dbReference type="Proteomes" id="UP000226192"/>
    </source>
</evidence>
<feature type="transmembrane region" description="Helical" evidence="8">
    <location>
        <begin position="510"/>
        <end position="530"/>
    </location>
</feature>
<protein>
    <recommendedName>
        <fullName evidence="9">Major facilitator superfamily (MFS) profile domain-containing protein</fullName>
    </recommendedName>
</protein>
<feature type="transmembrane region" description="Helical" evidence="8">
    <location>
        <begin position="308"/>
        <end position="332"/>
    </location>
</feature>
<dbReference type="EMBL" id="NJET01000039">
    <property type="protein sequence ID" value="PHH63932.1"/>
    <property type="molecule type" value="Genomic_DNA"/>
</dbReference>
<feature type="transmembrane region" description="Helical" evidence="8">
    <location>
        <begin position="432"/>
        <end position="453"/>
    </location>
</feature>
<evidence type="ECO:0000256" key="7">
    <source>
        <dbReference type="SAM" id="MobiDB-lite"/>
    </source>
</evidence>
<dbReference type="InterPro" id="IPR020846">
    <property type="entry name" value="MFS_dom"/>
</dbReference>
<keyword evidence="5 8" id="KW-1133">Transmembrane helix</keyword>
<keyword evidence="3" id="KW-0813">Transport</keyword>
<dbReference type="PANTHER" id="PTHR23501">
    <property type="entry name" value="MAJOR FACILITATOR SUPERFAMILY"/>
    <property type="match status" value="1"/>
</dbReference>
<feature type="transmembrane region" description="Helical" evidence="8">
    <location>
        <begin position="171"/>
        <end position="193"/>
    </location>
</feature>
<feature type="transmembrane region" description="Helical" evidence="8">
    <location>
        <begin position="376"/>
        <end position="397"/>
    </location>
</feature>